<name>A0A9P0CJ26_9CUCU</name>
<dbReference type="InterPro" id="IPR002130">
    <property type="entry name" value="Cyclophilin-type_PPIase_dom"/>
</dbReference>
<sequence>MHIAIKNVSIKLWYKAPQTVANFLQLANGNSYTGHSFQRSSATLLVESGGDLMTLKKYGGRKSPTAAEGYVDESVAHMTKVANKEFRTCASAEIIPDFDEYVHQNIISTPENSTIVPNSSRNM</sequence>
<dbReference type="Pfam" id="PF00160">
    <property type="entry name" value="Pro_isomerase"/>
    <property type="match status" value="1"/>
</dbReference>
<proteinExistence type="predicted"/>
<dbReference type="SUPFAM" id="SSF56349">
    <property type="entry name" value="DNA breaking-rejoining enzymes"/>
    <property type="match status" value="1"/>
</dbReference>
<dbReference type="OrthoDB" id="6723718at2759"/>
<evidence type="ECO:0000313" key="3">
    <source>
        <dbReference type="Proteomes" id="UP001153636"/>
    </source>
</evidence>
<gene>
    <name evidence="2" type="ORF">PSYICH_LOCUS1615</name>
</gene>
<feature type="domain" description="PPIase cyclophilin-type" evidence="1">
    <location>
        <begin position="7"/>
        <end position="64"/>
    </location>
</feature>
<dbReference type="Proteomes" id="UP001153636">
    <property type="component" value="Chromosome 10"/>
</dbReference>
<dbReference type="EMBL" id="OV651822">
    <property type="protein sequence ID" value="CAH1100780.1"/>
    <property type="molecule type" value="Genomic_DNA"/>
</dbReference>
<dbReference type="AlphaFoldDB" id="A0A9P0CJ26"/>
<dbReference type="InterPro" id="IPR029000">
    <property type="entry name" value="Cyclophilin-like_dom_sf"/>
</dbReference>
<evidence type="ECO:0000313" key="2">
    <source>
        <dbReference type="EMBL" id="CAH1100780.1"/>
    </source>
</evidence>
<dbReference type="GO" id="GO:0003677">
    <property type="term" value="F:DNA binding"/>
    <property type="evidence" value="ECO:0007669"/>
    <property type="project" value="InterPro"/>
</dbReference>
<keyword evidence="3" id="KW-1185">Reference proteome</keyword>
<reference evidence="2" key="1">
    <citation type="submission" date="2022-01" db="EMBL/GenBank/DDBJ databases">
        <authorList>
            <person name="King R."/>
        </authorList>
    </citation>
    <scope>NUCLEOTIDE SEQUENCE</scope>
</reference>
<protein>
    <recommendedName>
        <fullName evidence="1">PPIase cyclophilin-type domain-containing protein</fullName>
    </recommendedName>
</protein>
<dbReference type="GO" id="GO:0003755">
    <property type="term" value="F:peptidyl-prolyl cis-trans isomerase activity"/>
    <property type="evidence" value="ECO:0007669"/>
    <property type="project" value="InterPro"/>
</dbReference>
<dbReference type="InterPro" id="IPR011010">
    <property type="entry name" value="DNA_brk_join_enz"/>
</dbReference>
<organism evidence="2 3">
    <name type="scientific">Psylliodes chrysocephalus</name>
    <dbReference type="NCBI Taxonomy" id="3402493"/>
    <lineage>
        <taxon>Eukaryota</taxon>
        <taxon>Metazoa</taxon>
        <taxon>Ecdysozoa</taxon>
        <taxon>Arthropoda</taxon>
        <taxon>Hexapoda</taxon>
        <taxon>Insecta</taxon>
        <taxon>Pterygota</taxon>
        <taxon>Neoptera</taxon>
        <taxon>Endopterygota</taxon>
        <taxon>Coleoptera</taxon>
        <taxon>Polyphaga</taxon>
        <taxon>Cucujiformia</taxon>
        <taxon>Chrysomeloidea</taxon>
        <taxon>Chrysomelidae</taxon>
        <taxon>Galerucinae</taxon>
        <taxon>Alticini</taxon>
        <taxon>Psylliodes</taxon>
    </lineage>
</organism>
<accession>A0A9P0CJ26</accession>
<evidence type="ECO:0000259" key="1">
    <source>
        <dbReference type="Pfam" id="PF00160"/>
    </source>
</evidence>
<dbReference type="Gene3D" id="2.40.100.10">
    <property type="entry name" value="Cyclophilin-like"/>
    <property type="match status" value="1"/>
</dbReference>